<name>A0A146EZK4_ASPKA</name>
<dbReference type="AlphaFoldDB" id="A0A146EZK4"/>
<comment type="caution">
    <text evidence="2">The sequence shown here is derived from an EMBL/GenBank/DDBJ whole genome shotgun (WGS) entry which is preliminary data.</text>
</comment>
<feature type="compositionally biased region" description="Basic residues" evidence="1">
    <location>
        <begin position="240"/>
        <end position="249"/>
    </location>
</feature>
<protein>
    <recommendedName>
        <fullName evidence="4">Reverse transcriptase</fullName>
    </recommendedName>
</protein>
<organism evidence="2 3">
    <name type="scientific">Aspergillus kawachii</name>
    <name type="common">White koji mold</name>
    <name type="synonym">Aspergillus awamori var. kawachi</name>
    <dbReference type="NCBI Taxonomy" id="1069201"/>
    <lineage>
        <taxon>Eukaryota</taxon>
        <taxon>Fungi</taxon>
        <taxon>Dikarya</taxon>
        <taxon>Ascomycota</taxon>
        <taxon>Pezizomycotina</taxon>
        <taxon>Eurotiomycetes</taxon>
        <taxon>Eurotiomycetidae</taxon>
        <taxon>Eurotiales</taxon>
        <taxon>Aspergillaceae</taxon>
        <taxon>Aspergillus</taxon>
        <taxon>Aspergillus subgen. Circumdati</taxon>
    </lineage>
</organism>
<dbReference type="Proteomes" id="UP000075230">
    <property type="component" value="Unassembled WGS sequence"/>
</dbReference>
<reference evidence="3" key="2">
    <citation type="submission" date="2016-02" db="EMBL/GenBank/DDBJ databases">
        <title>Genome sequencing of Aspergillus luchuensis NBRC 4314.</title>
        <authorList>
            <person name="Yamada O."/>
        </authorList>
    </citation>
    <scope>NUCLEOTIDE SEQUENCE [LARGE SCALE GENOMIC DNA]</scope>
    <source>
        <strain evidence="3">RIB 2604</strain>
    </source>
</reference>
<reference evidence="2 3" key="1">
    <citation type="journal article" date="2016" name="DNA Res.">
        <title>Genome sequence of Aspergillus luchuensis NBRC 4314.</title>
        <authorList>
            <person name="Yamada O."/>
            <person name="Machida M."/>
            <person name="Hosoyama A."/>
            <person name="Goto M."/>
            <person name="Takahashi T."/>
            <person name="Futagami T."/>
            <person name="Yamagata Y."/>
            <person name="Takeuchi M."/>
            <person name="Kobayashi T."/>
            <person name="Koike H."/>
            <person name="Abe K."/>
            <person name="Asai K."/>
            <person name="Arita M."/>
            <person name="Fujita N."/>
            <person name="Fukuda K."/>
            <person name="Higa K."/>
            <person name="Horikawa H."/>
            <person name="Ishikawa T."/>
            <person name="Jinno K."/>
            <person name="Kato Y."/>
            <person name="Kirimura K."/>
            <person name="Mizutani O."/>
            <person name="Nakasone K."/>
            <person name="Sano M."/>
            <person name="Shiraishi Y."/>
            <person name="Tsukahara M."/>
            <person name="Gomi K."/>
        </authorList>
    </citation>
    <scope>NUCLEOTIDE SEQUENCE [LARGE SCALE GENOMIC DNA]</scope>
    <source>
        <strain evidence="2 3">RIB 2604</strain>
    </source>
</reference>
<evidence type="ECO:0000256" key="1">
    <source>
        <dbReference type="SAM" id="MobiDB-lite"/>
    </source>
</evidence>
<evidence type="ECO:0000313" key="3">
    <source>
        <dbReference type="Proteomes" id="UP000075230"/>
    </source>
</evidence>
<sequence length="260" mass="29105">MCRYRPRARTRSAGSQQISGPNRWKSTKPAGGGKMKPLWPDDSPTGRRDSSYSRTHNLEADQDETADRLAKEAVGAGKKHPFQHLLSREKAFIRNKIENEWEQEWKTSKNGGHLRRMDQALPACRTRRLYGSLPRNRAYPLAQLRTGHSWLATYAKQHGFRDNEQCECGATETVVHVLIGCPRLRALRQELRRKIGGAFNNISDMLGGAGQGKEGKLGDTAQNGGVLGAVLDFAEASQRFRSRAPRGRQNRTPGNGQHRP</sequence>
<gene>
    <name evidence="2" type="ORF">RIB2604_00500040</name>
</gene>
<evidence type="ECO:0000313" key="2">
    <source>
        <dbReference type="EMBL" id="GAT19400.1"/>
    </source>
</evidence>
<evidence type="ECO:0008006" key="4">
    <source>
        <dbReference type="Google" id="ProtNLM"/>
    </source>
</evidence>
<feature type="compositionally biased region" description="Basic residues" evidence="1">
    <location>
        <begin position="1"/>
        <end position="10"/>
    </location>
</feature>
<feature type="compositionally biased region" description="Basic and acidic residues" evidence="1">
    <location>
        <begin position="44"/>
        <end position="71"/>
    </location>
</feature>
<feature type="compositionally biased region" description="Polar residues" evidence="1">
    <location>
        <begin position="250"/>
        <end position="260"/>
    </location>
</feature>
<accession>A0A146EZK4</accession>
<feature type="region of interest" description="Disordered" evidence="1">
    <location>
        <begin position="238"/>
        <end position="260"/>
    </location>
</feature>
<dbReference type="VEuPathDB" id="FungiDB:ASPFODRAFT_104097"/>
<feature type="region of interest" description="Disordered" evidence="1">
    <location>
        <begin position="1"/>
        <end position="81"/>
    </location>
</feature>
<dbReference type="EMBL" id="BCWF01000005">
    <property type="protein sequence ID" value="GAT19400.1"/>
    <property type="molecule type" value="Genomic_DNA"/>
</dbReference>
<proteinExistence type="predicted"/>